<evidence type="ECO:0000313" key="8">
    <source>
        <dbReference type="EMBL" id="KAK9879747.1"/>
    </source>
</evidence>
<dbReference type="InterPro" id="IPR055288">
    <property type="entry name" value="NALCN_aux_factor_1/2"/>
</dbReference>
<evidence type="ECO:0000256" key="1">
    <source>
        <dbReference type="ARBA" id="ARBA00004141"/>
    </source>
</evidence>
<comment type="caution">
    <text evidence="8">The sequence shown here is derived from an EMBL/GenBank/DDBJ whole genome shotgun (WGS) entry which is preliminary data.</text>
</comment>
<reference evidence="8 9" key="1">
    <citation type="submission" date="2023-03" db="EMBL/GenBank/DDBJ databases">
        <title>Genome insight into feeding habits of ladybird beetles.</title>
        <authorList>
            <person name="Li H.-S."/>
            <person name="Huang Y.-H."/>
            <person name="Pang H."/>
        </authorList>
    </citation>
    <scope>NUCLEOTIDE SEQUENCE [LARGE SCALE GENOMIC DNA]</scope>
    <source>
        <strain evidence="8">SYSU_2023b</strain>
        <tissue evidence="8">Whole body</tissue>
    </source>
</reference>
<comment type="similarity">
    <text evidence="6">Belongs to the NALF family.</text>
</comment>
<gene>
    <name evidence="8" type="ORF">WA026_006808</name>
</gene>
<evidence type="ECO:0000256" key="3">
    <source>
        <dbReference type="ARBA" id="ARBA00022989"/>
    </source>
</evidence>
<dbReference type="EMBL" id="JARQZJ010000062">
    <property type="protein sequence ID" value="KAK9879747.1"/>
    <property type="molecule type" value="Genomic_DNA"/>
</dbReference>
<keyword evidence="9" id="KW-1185">Reference proteome</keyword>
<evidence type="ECO:0000256" key="7">
    <source>
        <dbReference type="SAM" id="SignalP"/>
    </source>
</evidence>
<name>A0AAW1U7R3_9CUCU</name>
<dbReference type="Proteomes" id="UP001431783">
    <property type="component" value="Unassembled WGS sequence"/>
</dbReference>
<keyword evidence="3" id="KW-1133">Transmembrane helix</keyword>
<evidence type="ECO:0000256" key="2">
    <source>
        <dbReference type="ARBA" id="ARBA00022692"/>
    </source>
</evidence>
<keyword evidence="7" id="KW-0732">Signal</keyword>
<dbReference type="GO" id="GO:0015275">
    <property type="term" value="F:stretch-activated, monoatomic cation-selective, calcium channel activity"/>
    <property type="evidence" value="ECO:0007669"/>
    <property type="project" value="TreeGrafter"/>
</dbReference>
<evidence type="ECO:0000256" key="5">
    <source>
        <dbReference type="ARBA" id="ARBA00023180"/>
    </source>
</evidence>
<dbReference type="GO" id="GO:0005886">
    <property type="term" value="C:plasma membrane"/>
    <property type="evidence" value="ECO:0007669"/>
    <property type="project" value="TreeGrafter"/>
</dbReference>
<evidence type="ECO:0000313" key="9">
    <source>
        <dbReference type="Proteomes" id="UP001431783"/>
    </source>
</evidence>
<dbReference type="AlphaFoldDB" id="A0AAW1U7R3"/>
<feature type="signal peptide" evidence="7">
    <location>
        <begin position="1"/>
        <end position="27"/>
    </location>
</feature>
<sequence length="222" mass="24153">MPRRMPRVSSVGLSLLLMAAGLAFATAGPHVPPPTSSPLLNPWLSPNDLQLSNELRVVCSSSQTTSSEKITSSACPPPCPATVSSNFTQCLYYLKESHKEEVCGRDLGDERRREVLHGLRMRHCCEHAVDEALPEIAFRGGGPCRQMLDDLLVLDNLAGQAACTHADLLSRYDCGQTYSIAHHCKDCKMEVIYGVSIQSLTMLPGESASISSRKDLNKAEIV</sequence>
<proteinExistence type="inferred from homology"/>
<feature type="chain" id="PRO_5043721656" evidence="7">
    <location>
        <begin position="28"/>
        <end position="222"/>
    </location>
</feature>
<accession>A0AAW1U7R3</accession>
<evidence type="ECO:0000256" key="6">
    <source>
        <dbReference type="ARBA" id="ARBA00029445"/>
    </source>
</evidence>
<evidence type="ECO:0000256" key="4">
    <source>
        <dbReference type="ARBA" id="ARBA00023136"/>
    </source>
</evidence>
<keyword evidence="5" id="KW-0325">Glycoprotein</keyword>
<organism evidence="8 9">
    <name type="scientific">Henosepilachna vigintioctopunctata</name>
    <dbReference type="NCBI Taxonomy" id="420089"/>
    <lineage>
        <taxon>Eukaryota</taxon>
        <taxon>Metazoa</taxon>
        <taxon>Ecdysozoa</taxon>
        <taxon>Arthropoda</taxon>
        <taxon>Hexapoda</taxon>
        <taxon>Insecta</taxon>
        <taxon>Pterygota</taxon>
        <taxon>Neoptera</taxon>
        <taxon>Endopterygota</taxon>
        <taxon>Coleoptera</taxon>
        <taxon>Polyphaga</taxon>
        <taxon>Cucujiformia</taxon>
        <taxon>Coccinelloidea</taxon>
        <taxon>Coccinellidae</taxon>
        <taxon>Epilachninae</taxon>
        <taxon>Epilachnini</taxon>
        <taxon>Henosepilachna</taxon>
    </lineage>
</organism>
<keyword evidence="4" id="KW-0472">Membrane</keyword>
<dbReference type="PANTHER" id="PTHR15819:SF11">
    <property type="entry name" value="MID1, ISOFORM A"/>
    <property type="match status" value="1"/>
</dbReference>
<comment type="subcellular location">
    <subcellularLocation>
        <location evidence="1">Membrane</location>
        <topology evidence="1">Multi-pass membrane protein</topology>
    </subcellularLocation>
</comment>
<dbReference type="PANTHER" id="PTHR15819">
    <property type="entry name" value="TRANSMEMBRANE PROTEIN FAM155"/>
    <property type="match status" value="1"/>
</dbReference>
<dbReference type="GO" id="GO:0098703">
    <property type="term" value="P:calcium ion import across plasma membrane"/>
    <property type="evidence" value="ECO:0007669"/>
    <property type="project" value="TreeGrafter"/>
</dbReference>
<protein>
    <submittedName>
        <fullName evidence="8">Uncharacterized protein</fullName>
    </submittedName>
</protein>
<keyword evidence="2" id="KW-0812">Transmembrane</keyword>